<keyword evidence="4" id="KW-0805">Transcription regulation</keyword>
<dbReference type="GO" id="GO:0000785">
    <property type="term" value="C:chromatin"/>
    <property type="evidence" value="ECO:0007669"/>
    <property type="project" value="TreeGrafter"/>
</dbReference>
<dbReference type="PROSITE" id="PS50118">
    <property type="entry name" value="HMG_BOX_2"/>
    <property type="match status" value="1"/>
</dbReference>
<dbReference type="GO" id="GO:0000978">
    <property type="term" value="F:RNA polymerase II cis-regulatory region sequence-specific DNA binding"/>
    <property type="evidence" value="ECO:0007669"/>
    <property type="project" value="TreeGrafter"/>
</dbReference>
<dbReference type="FunFam" id="1.10.30.10:FF:000001">
    <property type="entry name" value="transcription factor 7 isoform X2"/>
    <property type="match status" value="1"/>
</dbReference>
<keyword evidence="8 9" id="KW-0539">Nucleus</keyword>
<sequence length="624" mass="69946">MANTEGNSYSCSTTTTTSRSNSQQQDYLAELQNYQSQAIQNRQPLSLTNASGFQPNSWSFPPNQTIYPLEDSNNSCREDRSRCAASSYYDETARSFSAAAAVAAVAAAAYISSSNAIATSGYFADPKSMKCEPPQPNNAIKTTANYNIQQGSSSSYESNYGTQNTDPRTCPPKNMNYASSSTLISVPDAHSKPAHFLTDIQHPSGDILGQNSSKISPFTNGSEINGFTEPYLSQNIPNVQNSNLSDPVTSTPMPSRKRSEKPPAHVKKPLNAFMLFMKEMRAKVVAECTMKESAAINQILGRKWHALPHEEQAKFYEMARKEKELHQRLYPGWSARDNYAYHAKRRKNRCRYRVYNSNQDQSRDMSPPNSNQDVILTDKAGGNLQDPITNDVSGMFKYPQLYKYPFPIGNITYGDQRCSSTDDLMPYFGFIDRSQQPLYQDQHQQLEQQQSQLFALNSQQADLEPDVKEDCKPRLPGQFPENVEPTSSAQHFNPSTNWFIGSNNQPQLTYDLISSTSTSPWSQTHHQIEDRFQRQISQPNCIGISNHYSTPPYNPNGSFDCRYNGMNSNYVAAHKTSPVPTEPHSSLKTSNFYQDLSSKTTLFSTEYEDPENSTTAPLYGFSSS</sequence>
<dbReference type="WBParaSite" id="HDID_0001020301-mRNA-1">
    <property type="protein sequence ID" value="HDID_0001020301-mRNA-1"/>
    <property type="gene ID" value="HDID_0001020301"/>
</dbReference>
<feature type="DNA-binding region" description="HMG box" evidence="9">
    <location>
        <begin position="266"/>
        <end position="334"/>
    </location>
</feature>
<feature type="compositionally biased region" description="Polar residues" evidence="10">
    <location>
        <begin position="151"/>
        <end position="167"/>
    </location>
</feature>
<dbReference type="PANTHER" id="PTHR10373:SF38">
    <property type="entry name" value="PROTEIN PANGOLIN, ISOFORM J"/>
    <property type="match status" value="1"/>
</dbReference>
<dbReference type="GO" id="GO:1990907">
    <property type="term" value="C:beta-catenin-TCF complex"/>
    <property type="evidence" value="ECO:0007669"/>
    <property type="project" value="TreeGrafter"/>
</dbReference>
<evidence type="ECO:0000259" key="11">
    <source>
        <dbReference type="PROSITE" id="PS50118"/>
    </source>
</evidence>
<comment type="subcellular location">
    <subcellularLocation>
        <location evidence="1">Nucleus</location>
    </subcellularLocation>
</comment>
<evidence type="ECO:0000256" key="5">
    <source>
        <dbReference type="ARBA" id="ARBA00023125"/>
    </source>
</evidence>
<dbReference type="SUPFAM" id="SSF47095">
    <property type="entry name" value="HMG-box"/>
    <property type="match status" value="1"/>
</dbReference>
<dbReference type="InterPro" id="IPR024940">
    <property type="entry name" value="TCF/LEF"/>
</dbReference>
<feature type="region of interest" description="Disordered" evidence="10">
    <location>
        <begin position="236"/>
        <end position="264"/>
    </location>
</feature>
<dbReference type="STRING" id="6216.A0A0R3SWW8"/>
<feature type="compositionally biased region" description="Low complexity" evidence="10">
    <location>
        <begin position="8"/>
        <end position="22"/>
    </location>
</feature>
<evidence type="ECO:0000256" key="1">
    <source>
        <dbReference type="ARBA" id="ARBA00004123"/>
    </source>
</evidence>
<dbReference type="Gene3D" id="1.10.30.10">
    <property type="entry name" value="High mobility group box domain"/>
    <property type="match status" value="1"/>
</dbReference>
<evidence type="ECO:0000256" key="7">
    <source>
        <dbReference type="ARBA" id="ARBA00023163"/>
    </source>
</evidence>
<evidence type="ECO:0000313" key="12">
    <source>
        <dbReference type="EMBL" id="VDL62875.1"/>
    </source>
</evidence>
<keyword evidence="6" id="KW-0010">Activator</keyword>
<evidence type="ECO:0000256" key="4">
    <source>
        <dbReference type="ARBA" id="ARBA00023015"/>
    </source>
</evidence>
<feature type="compositionally biased region" description="Basic residues" evidence="10">
    <location>
        <begin position="255"/>
        <end position="264"/>
    </location>
</feature>
<evidence type="ECO:0000256" key="3">
    <source>
        <dbReference type="ARBA" id="ARBA00022687"/>
    </source>
</evidence>
<dbReference type="InterPro" id="IPR009071">
    <property type="entry name" value="HMG_box_dom"/>
</dbReference>
<evidence type="ECO:0000256" key="9">
    <source>
        <dbReference type="PROSITE-ProRule" id="PRU00267"/>
    </source>
</evidence>
<feature type="domain" description="HMG box" evidence="11">
    <location>
        <begin position="266"/>
        <end position="334"/>
    </location>
</feature>
<evidence type="ECO:0000313" key="13">
    <source>
        <dbReference type="Proteomes" id="UP000274504"/>
    </source>
</evidence>
<dbReference type="PANTHER" id="PTHR10373">
    <property type="entry name" value="TRANSCRIPTION FACTOR 7 FAMILY MEMBER"/>
    <property type="match status" value="1"/>
</dbReference>
<accession>A0A0R3SWW8</accession>
<organism evidence="14">
    <name type="scientific">Hymenolepis diminuta</name>
    <name type="common">Rat tapeworm</name>
    <dbReference type="NCBI Taxonomy" id="6216"/>
    <lineage>
        <taxon>Eukaryota</taxon>
        <taxon>Metazoa</taxon>
        <taxon>Spiralia</taxon>
        <taxon>Lophotrochozoa</taxon>
        <taxon>Platyhelminthes</taxon>
        <taxon>Cestoda</taxon>
        <taxon>Eucestoda</taxon>
        <taxon>Cyclophyllidea</taxon>
        <taxon>Hymenolepididae</taxon>
        <taxon>Hymenolepis</taxon>
    </lineage>
</organism>
<dbReference type="InterPro" id="IPR036910">
    <property type="entry name" value="HMG_box_dom_sf"/>
</dbReference>
<dbReference type="GO" id="GO:0000981">
    <property type="term" value="F:DNA-binding transcription factor activity, RNA polymerase II-specific"/>
    <property type="evidence" value="ECO:0007669"/>
    <property type="project" value="TreeGrafter"/>
</dbReference>
<dbReference type="Pfam" id="PF00505">
    <property type="entry name" value="HMG_box"/>
    <property type="match status" value="1"/>
</dbReference>
<feature type="compositionally biased region" description="Polar residues" evidence="10">
    <location>
        <begin position="236"/>
        <end position="253"/>
    </location>
</feature>
<evidence type="ECO:0000256" key="6">
    <source>
        <dbReference type="ARBA" id="ARBA00023159"/>
    </source>
</evidence>
<keyword evidence="3" id="KW-0879">Wnt signaling pathway</keyword>
<reference evidence="12 13" key="2">
    <citation type="submission" date="2018-11" db="EMBL/GenBank/DDBJ databases">
        <authorList>
            <consortium name="Pathogen Informatics"/>
        </authorList>
    </citation>
    <scope>NUCLEOTIDE SEQUENCE [LARGE SCALE GENOMIC DNA]</scope>
</reference>
<dbReference type="AlphaFoldDB" id="A0A0R3SWW8"/>
<evidence type="ECO:0000313" key="14">
    <source>
        <dbReference type="WBParaSite" id="HDID_0001020301-mRNA-1"/>
    </source>
</evidence>
<keyword evidence="5 9" id="KW-0238">DNA-binding</keyword>
<dbReference type="Proteomes" id="UP000274504">
    <property type="component" value="Unassembled WGS sequence"/>
</dbReference>
<evidence type="ECO:0000256" key="10">
    <source>
        <dbReference type="SAM" id="MobiDB-lite"/>
    </source>
</evidence>
<comment type="similarity">
    <text evidence="2">Belongs to the TCF/LEF family.</text>
</comment>
<proteinExistence type="inferred from homology"/>
<protein>
    <submittedName>
        <fullName evidence="14">HMG box domain-containing protein</fullName>
    </submittedName>
</protein>
<dbReference type="EMBL" id="UYSG01011567">
    <property type="protein sequence ID" value="VDL62875.1"/>
    <property type="molecule type" value="Genomic_DNA"/>
</dbReference>
<keyword evidence="7" id="KW-0804">Transcription</keyword>
<dbReference type="OrthoDB" id="2307332at2759"/>
<name>A0A0R3SWW8_HYMDI</name>
<feature type="region of interest" description="Disordered" evidence="10">
    <location>
        <begin position="151"/>
        <end position="172"/>
    </location>
</feature>
<reference evidence="14" key="1">
    <citation type="submission" date="2017-02" db="UniProtKB">
        <authorList>
            <consortium name="WormBaseParasite"/>
        </authorList>
    </citation>
    <scope>IDENTIFICATION</scope>
</reference>
<evidence type="ECO:0000256" key="8">
    <source>
        <dbReference type="ARBA" id="ARBA00023242"/>
    </source>
</evidence>
<feature type="region of interest" description="Disordered" evidence="10">
    <location>
        <begin position="1"/>
        <end position="24"/>
    </location>
</feature>
<dbReference type="SMART" id="SM00398">
    <property type="entry name" value="HMG"/>
    <property type="match status" value="1"/>
</dbReference>
<feature type="compositionally biased region" description="Polar residues" evidence="10">
    <location>
        <begin position="612"/>
        <end position="624"/>
    </location>
</feature>
<gene>
    <name evidence="12" type="ORF">HDID_LOCUS10201</name>
</gene>
<dbReference type="CDD" id="cd21996">
    <property type="entry name" value="HMG-box_TCF7-like"/>
    <property type="match status" value="1"/>
</dbReference>
<dbReference type="GO" id="GO:0060070">
    <property type="term" value="P:canonical Wnt signaling pathway"/>
    <property type="evidence" value="ECO:0007669"/>
    <property type="project" value="TreeGrafter"/>
</dbReference>
<evidence type="ECO:0000256" key="2">
    <source>
        <dbReference type="ARBA" id="ARBA00006569"/>
    </source>
</evidence>
<feature type="region of interest" description="Disordered" evidence="10">
    <location>
        <begin position="603"/>
        <end position="624"/>
    </location>
</feature>